<dbReference type="InterPro" id="IPR013785">
    <property type="entry name" value="Aldolase_TIM"/>
</dbReference>
<dbReference type="InterPro" id="IPR050456">
    <property type="entry name" value="DeoC/FbaB_aldolase"/>
</dbReference>
<dbReference type="Pfam" id="PF01791">
    <property type="entry name" value="DeoC"/>
    <property type="match status" value="1"/>
</dbReference>
<dbReference type="RefSeq" id="WP_101778381.1">
    <property type="nucleotide sequence ID" value="NZ_NBUC01000191.1"/>
</dbReference>
<sequence length="273" mass="29213">MDSTAVCGHSVGKRNRWSRFVDRPSGRSLLLAVDHGLTRGPLAGLESIHGMGAWIDHPSINGIIAHKGTMARLADARALGAAGLMLHVNGMPSFAEQSDTKETLTTIETALRLGCDAVSLQLNFRRDNAAHNLKMLGRVIDETAAWGLPVLGMIYDNDQTAPDQRLARMRHLVRIACELGLDAIKIEAPPSAEDMQPLLDGLVDDISIFFSGGPSGNLDQLLTVASRAVALGAAGMCVGRNVFQHPDKNNALRLLHNAVCGAGVTDFQQTRQA</sequence>
<dbReference type="Proteomes" id="UP001190825">
    <property type="component" value="Unassembled WGS sequence"/>
</dbReference>
<dbReference type="PIRSF" id="PIRSF038992">
    <property type="entry name" value="Aldolase_Ia"/>
    <property type="match status" value="1"/>
</dbReference>
<evidence type="ECO:0000313" key="1">
    <source>
        <dbReference type="EMBL" id="PLT91075.1"/>
    </source>
</evidence>
<proteinExistence type="predicted"/>
<dbReference type="InterPro" id="IPR002915">
    <property type="entry name" value="DeoC/FbaB/LacD_aldolase"/>
</dbReference>
<protein>
    <recommendedName>
        <fullName evidence="3">Fructose-bisphosphate aldolase</fullName>
    </recommendedName>
</protein>
<dbReference type="EMBL" id="NBUC01000191">
    <property type="protein sequence ID" value="PLT91075.1"/>
    <property type="molecule type" value="Genomic_DNA"/>
</dbReference>
<dbReference type="SUPFAM" id="SSF51569">
    <property type="entry name" value="Aldolase"/>
    <property type="match status" value="1"/>
</dbReference>
<accession>A0ABX4TCA1</accession>
<evidence type="ECO:0000313" key="2">
    <source>
        <dbReference type="Proteomes" id="UP001190825"/>
    </source>
</evidence>
<dbReference type="PANTHER" id="PTHR47916">
    <property type="entry name" value="FRUCTOSE-BISPHOSPHATE ALDOLASE CLASS 1"/>
    <property type="match status" value="1"/>
</dbReference>
<keyword evidence="2" id="KW-1185">Reference proteome</keyword>
<evidence type="ECO:0008006" key="3">
    <source>
        <dbReference type="Google" id="ProtNLM"/>
    </source>
</evidence>
<reference evidence="1 2" key="1">
    <citation type="journal article" date="2018" name="FEMS Microbiol. Ecol.">
        <title>Co-invading symbiotic mutualists of Medicago polymorpha retain high ancestral diversity and contain diverse accessory genomes.</title>
        <authorList>
            <person name="Porter S.S."/>
            <person name="Faber-Hammond J.J."/>
            <person name="Friesen M.L."/>
        </authorList>
    </citation>
    <scope>NUCLEOTIDE SEQUENCE [LARGE SCALE GENOMIC DNA]</scope>
    <source>
        <strain evidence="1 2">Str16</strain>
    </source>
</reference>
<comment type="caution">
    <text evidence="1">The sequence shown here is derived from an EMBL/GenBank/DDBJ whole genome shotgun (WGS) entry which is preliminary data.</text>
</comment>
<name>A0ABX4TCA1_9HYPH</name>
<dbReference type="SMART" id="SM01133">
    <property type="entry name" value="DeoC"/>
    <property type="match status" value="1"/>
</dbReference>
<dbReference type="InterPro" id="IPR041720">
    <property type="entry name" value="FbaB-like"/>
</dbReference>
<organism evidence="1 2">
    <name type="scientific">Sinorhizobium medicae</name>
    <dbReference type="NCBI Taxonomy" id="110321"/>
    <lineage>
        <taxon>Bacteria</taxon>
        <taxon>Pseudomonadati</taxon>
        <taxon>Pseudomonadota</taxon>
        <taxon>Alphaproteobacteria</taxon>
        <taxon>Hyphomicrobiales</taxon>
        <taxon>Rhizobiaceae</taxon>
        <taxon>Sinorhizobium/Ensifer group</taxon>
        <taxon>Sinorhizobium</taxon>
    </lineage>
</organism>
<gene>
    <name evidence="1" type="ORF">BMJ33_35825</name>
</gene>
<dbReference type="Gene3D" id="3.20.20.70">
    <property type="entry name" value="Aldolase class I"/>
    <property type="match status" value="1"/>
</dbReference>
<dbReference type="PANTHER" id="PTHR47916:SF1">
    <property type="entry name" value="3-HYDROXY-5-PHOSPHONOOXYPENTANE-2,4-DIONE THIOLASE"/>
    <property type="match status" value="1"/>
</dbReference>